<sequence>MRMATEIAERGKPVSQARKSLTDGDYIKNCMLIMAEDVFPDKIEQCKYISLSPNTVARKVEIIACNFSAQLTENESKFLRFSIALEGLQISSLTPLRRVNREFEVSEGLADLISSHGTTTGEDIFKEVQESSAERYNLGLSRLKCLTTDRGEKYVWRKAQIRISLED</sequence>
<name>A0ABQ9H430_9NEOP</name>
<reference evidence="1 2" key="1">
    <citation type="submission" date="2023-02" db="EMBL/GenBank/DDBJ databases">
        <title>LHISI_Scaffold_Assembly.</title>
        <authorList>
            <person name="Stuart O.P."/>
            <person name="Cleave R."/>
            <person name="Magrath M.J.L."/>
            <person name="Mikheyev A.S."/>
        </authorList>
    </citation>
    <scope>NUCLEOTIDE SEQUENCE [LARGE SCALE GENOMIC DNA]</scope>
    <source>
        <strain evidence="1">Daus_M_001</strain>
        <tissue evidence="1">Leg muscle</tissue>
    </source>
</reference>
<proteinExistence type="predicted"/>
<dbReference type="EMBL" id="JARBHB010000007">
    <property type="protein sequence ID" value="KAJ8879010.1"/>
    <property type="molecule type" value="Genomic_DNA"/>
</dbReference>
<keyword evidence="2" id="KW-1185">Reference proteome</keyword>
<gene>
    <name evidence="1" type="ORF">PR048_019616</name>
</gene>
<dbReference type="Proteomes" id="UP001159363">
    <property type="component" value="Chromosome 6"/>
</dbReference>
<accession>A0ABQ9H430</accession>
<dbReference type="PANTHER" id="PTHR45913:SF5">
    <property type="entry name" value="GENERAL TRANSCRIPTION FACTOR II-I REPEAT DOMAIN-CONTAINING PROTEIN 2A-LIKE PROTEIN"/>
    <property type="match status" value="1"/>
</dbReference>
<comment type="caution">
    <text evidence="1">The sequence shown here is derived from an EMBL/GenBank/DDBJ whole genome shotgun (WGS) entry which is preliminary data.</text>
</comment>
<dbReference type="PANTHER" id="PTHR45913">
    <property type="entry name" value="EPM2A-INTERACTING PROTEIN 1"/>
    <property type="match status" value="1"/>
</dbReference>
<evidence type="ECO:0000313" key="2">
    <source>
        <dbReference type="Proteomes" id="UP001159363"/>
    </source>
</evidence>
<protein>
    <submittedName>
        <fullName evidence="1">Uncharacterized protein</fullName>
    </submittedName>
</protein>
<evidence type="ECO:0000313" key="1">
    <source>
        <dbReference type="EMBL" id="KAJ8879010.1"/>
    </source>
</evidence>
<organism evidence="1 2">
    <name type="scientific">Dryococelus australis</name>
    <dbReference type="NCBI Taxonomy" id="614101"/>
    <lineage>
        <taxon>Eukaryota</taxon>
        <taxon>Metazoa</taxon>
        <taxon>Ecdysozoa</taxon>
        <taxon>Arthropoda</taxon>
        <taxon>Hexapoda</taxon>
        <taxon>Insecta</taxon>
        <taxon>Pterygota</taxon>
        <taxon>Neoptera</taxon>
        <taxon>Polyneoptera</taxon>
        <taxon>Phasmatodea</taxon>
        <taxon>Verophasmatodea</taxon>
        <taxon>Anareolatae</taxon>
        <taxon>Phasmatidae</taxon>
        <taxon>Eurycanthinae</taxon>
        <taxon>Dryococelus</taxon>
    </lineage>
</organism>